<dbReference type="GO" id="GO:0004721">
    <property type="term" value="F:phosphoprotein phosphatase activity"/>
    <property type="evidence" value="ECO:0007669"/>
    <property type="project" value="InterPro"/>
</dbReference>
<dbReference type="EMBL" id="ACGR01000025">
    <property type="protein sequence ID" value="EEJ60142.1"/>
    <property type="molecule type" value="Genomic_DNA"/>
</dbReference>
<dbReference type="Pfam" id="PF13350">
    <property type="entry name" value="Y_phosphatase3"/>
    <property type="match status" value="1"/>
</dbReference>
<evidence type="ECO:0000256" key="1">
    <source>
        <dbReference type="ARBA" id="ARBA00009580"/>
    </source>
</evidence>
<evidence type="ECO:0000313" key="2">
    <source>
        <dbReference type="EMBL" id="EEJ60142.1"/>
    </source>
</evidence>
<dbReference type="HOGENOM" id="CLU_057546_0_0_9"/>
<organism evidence="2 3">
    <name type="scientific">Lactobacillus johnsonii ATCC 33200</name>
    <dbReference type="NCBI Taxonomy" id="525330"/>
    <lineage>
        <taxon>Bacteria</taxon>
        <taxon>Bacillati</taxon>
        <taxon>Bacillota</taxon>
        <taxon>Bacilli</taxon>
        <taxon>Lactobacillales</taxon>
        <taxon>Lactobacillaceae</taxon>
        <taxon>Lactobacillus</taxon>
    </lineage>
</organism>
<dbReference type="PANTHER" id="PTHR31126:SF1">
    <property type="entry name" value="TYROSINE SPECIFIC PROTEIN PHOSPHATASES DOMAIN-CONTAINING PROTEIN"/>
    <property type="match status" value="1"/>
</dbReference>
<accession>C2E4B7</accession>
<dbReference type="Gene3D" id="3.90.190.10">
    <property type="entry name" value="Protein tyrosine phosphatase superfamily"/>
    <property type="match status" value="1"/>
</dbReference>
<proteinExistence type="inferred from homology"/>
<dbReference type="SUPFAM" id="SSF52799">
    <property type="entry name" value="(Phosphotyrosine protein) phosphatases II"/>
    <property type="match status" value="1"/>
</dbReference>
<name>C2E4B7_LACJH</name>
<protein>
    <submittedName>
        <fullName evidence="2">Uncharacterized protein</fullName>
    </submittedName>
</protein>
<evidence type="ECO:0000313" key="3">
    <source>
        <dbReference type="Proteomes" id="UP000003491"/>
    </source>
</evidence>
<reference evidence="2 3" key="1">
    <citation type="submission" date="2009-01" db="EMBL/GenBank/DDBJ databases">
        <authorList>
            <person name="Qin X."/>
            <person name="Bachman B."/>
            <person name="Battles P."/>
            <person name="Bell A."/>
            <person name="Bess C."/>
            <person name="Bickham C."/>
            <person name="Chaboub L."/>
            <person name="Chen D."/>
            <person name="Coyle M."/>
            <person name="Deiros D.R."/>
            <person name="Dinh H."/>
            <person name="Forbes L."/>
            <person name="Fowler G."/>
            <person name="Francisco L."/>
            <person name="Fu Q."/>
            <person name="Gubbala S."/>
            <person name="Hale W."/>
            <person name="Han Y."/>
            <person name="Hemphill L."/>
            <person name="Highlander S.K."/>
            <person name="Hirani K."/>
            <person name="Hogues M."/>
            <person name="Jackson L."/>
            <person name="Jakkamsetti A."/>
            <person name="Javaid M."/>
            <person name="Jiang H."/>
            <person name="Korchina V."/>
            <person name="Kovar C."/>
            <person name="Lara F."/>
            <person name="Lee S."/>
            <person name="Mata R."/>
            <person name="Mathew T."/>
            <person name="Moen C."/>
            <person name="Morales K."/>
            <person name="Munidasa M."/>
            <person name="Nazareth L."/>
            <person name="Ngo R."/>
            <person name="Nguyen L."/>
            <person name="Okwuonu G."/>
            <person name="Ongeri F."/>
            <person name="Patil S."/>
            <person name="Petrosino J."/>
            <person name="Pham C."/>
            <person name="Pham P."/>
            <person name="Pu L.-L."/>
            <person name="Puazo M."/>
            <person name="Raj R."/>
            <person name="Reid J."/>
            <person name="Rouhana J."/>
            <person name="Saada N."/>
            <person name="Shang Y."/>
            <person name="Simmons D."/>
            <person name="Thornton R."/>
            <person name="Warren J."/>
            <person name="Weissenberger G."/>
            <person name="Zhang J."/>
            <person name="Zhang L."/>
            <person name="Zhou C."/>
            <person name="Zhu D."/>
            <person name="Muzny D."/>
            <person name="Worley K."/>
            <person name="Gibbs R."/>
        </authorList>
    </citation>
    <scope>NUCLEOTIDE SEQUENCE [LARGE SCALE GENOMIC DNA]</scope>
    <source>
        <strain evidence="2 3">ATCC 33200</strain>
    </source>
</reference>
<dbReference type="Proteomes" id="UP000003491">
    <property type="component" value="Unassembled WGS sequence"/>
</dbReference>
<dbReference type="PANTHER" id="PTHR31126">
    <property type="entry name" value="TYROSINE-PROTEIN PHOSPHATASE"/>
    <property type="match status" value="1"/>
</dbReference>
<dbReference type="AlphaFoldDB" id="C2E4B7"/>
<comment type="similarity">
    <text evidence="1">Belongs to the protein-tyrosine phosphatase family.</text>
</comment>
<dbReference type="InterPro" id="IPR026893">
    <property type="entry name" value="Tyr/Ser_Pase_IphP-type"/>
</dbReference>
<dbReference type="InterPro" id="IPR029021">
    <property type="entry name" value="Prot-tyrosine_phosphatase-like"/>
</dbReference>
<gene>
    <name evidence="2" type="ORF">HMPREF0528_0591</name>
</gene>
<dbReference type="PATRIC" id="fig|525330.7.peg.1359"/>
<sequence length="261" mass="29653">MKSMEHNRLVTFDGTVNFRDIGGYENDEGKHVKWNKIYRSDSLSSLTKSDEEKLEKMKVTVDCDLRTSNEQLMAPDKKWSGVEVLDCHVYAEDSSGNFVNDSHKLYRFLHHIPKVNSYLGEIYQNVILSPASQKAFARVFASLLTLPENEALVYHCSAGKDRTGMTTALILKGLGVDEHTIARDYLLTNELYTFGLKKQLPSDSEMIKMVNRMNVTEGEGTAIEGITQTIDSGYGGFENYFTKELGFSKQDLKDFRKLYLE</sequence>
<comment type="caution">
    <text evidence="2">The sequence shown here is derived from an EMBL/GenBank/DDBJ whole genome shotgun (WGS) entry which is preliminary data.</text>
</comment>